<dbReference type="OrthoDB" id="1398885at2"/>
<dbReference type="RefSeq" id="WP_090269021.1">
    <property type="nucleotide sequence ID" value="NZ_FOEP01000003.1"/>
</dbReference>
<dbReference type="InterPro" id="IPR005135">
    <property type="entry name" value="Endo/exonuclease/phosphatase"/>
</dbReference>
<dbReference type="GO" id="GO:0004519">
    <property type="term" value="F:endonuclease activity"/>
    <property type="evidence" value="ECO:0007669"/>
    <property type="project" value="UniProtKB-KW"/>
</dbReference>
<evidence type="ECO:0000313" key="2">
    <source>
        <dbReference type="EMBL" id="SEQ02539.1"/>
    </source>
</evidence>
<dbReference type="Proteomes" id="UP000198634">
    <property type="component" value="Unassembled WGS sequence"/>
</dbReference>
<dbReference type="SUPFAM" id="SSF56219">
    <property type="entry name" value="DNase I-like"/>
    <property type="match status" value="1"/>
</dbReference>
<keyword evidence="2" id="KW-0378">Hydrolase</keyword>
<reference evidence="2 3" key="1">
    <citation type="submission" date="2016-10" db="EMBL/GenBank/DDBJ databases">
        <authorList>
            <person name="de Groot N.N."/>
        </authorList>
    </citation>
    <scope>NUCLEOTIDE SEQUENCE [LARGE SCALE GENOMIC DNA]</scope>
    <source>
        <strain evidence="2 3">DSM 22007</strain>
    </source>
</reference>
<keyword evidence="3" id="KW-1185">Reference proteome</keyword>
<keyword evidence="2" id="KW-0255">Endonuclease</keyword>
<organism evidence="2 3">
    <name type="scientific">Thalassovita taeanensis</name>
    <dbReference type="NCBI Taxonomy" id="657014"/>
    <lineage>
        <taxon>Bacteria</taxon>
        <taxon>Pseudomonadati</taxon>
        <taxon>Pseudomonadota</taxon>
        <taxon>Alphaproteobacteria</taxon>
        <taxon>Rhodobacterales</taxon>
        <taxon>Roseobacteraceae</taxon>
        <taxon>Thalassovita</taxon>
    </lineage>
</organism>
<accession>A0A1H9CMZ8</accession>
<protein>
    <submittedName>
        <fullName evidence="2">Endonuclease/Exonuclease/phosphatase family protein</fullName>
    </submittedName>
</protein>
<sequence length="304" mass="33710">MRIATFNLQNLRLRGTHLDGARDGDMPRDQGPQAARLDKADRHLTAQVIRETQADVLALQEVFDQETLDHFHDNVLAPIGVNYPYRHCLPGNDGRGLDVAVLSRRPLDSVQSHASLTPADLGLTLPGAAPDLPVFRRDVLQVETRGLTLFICHFKAPYPDTPQVWATRHAEAQALHRLITRRFADPAHALWLVLGDLNEPARRSSSKSALAPLLGDFSVNLLDRLPSEDRWSWHNTHQQLYGHPDAILASPAVARRWPDAVPQVIRSGMSLEAHRNPGPHLAQTGHHRPHASDHAALVLDLPGL</sequence>
<gene>
    <name evidence="2" type="ORF">SAMN04488092_103320</name>
</gene>
<dbReference type="STRING" id="657014.SAMN04488092_103320"/>
<dbReference type="EMBL" id="FOEP01000003">
    <property type="protein sequence ID" value="SEQ02539.1"/>
    <property type="molecule type" value="Genomic_DNA"/>
</dbReference>
<feature type="domain" description="Endonuclease/exonuclease/phosphatase" evidence="1">
    <location>
        <begin position="4"/>
        <end position="294"/>
    </location>
</feature>
<keyword evidence="2" id="KW-0269">Exonuclease</keyword>
<proteinExistence type="predicted"/>
<keyword evidence="2" id="KW-0540">Nuclease</keyword>
<evidence type="ECO:0000259" key="1">
    <source>
        <dbReference type="Pfam" id="PF03372"/>
    </source>
</evidence>
<dbReference type="InterPro" id="IPR036691">
    <property type="entry name" value="Endo/exonu/phosph_ase_sf"/>
</dbReference>
<evidence type="ECO:0000313" key="3">
    <source>
        <dbReference type="Proteomes" id="UP000198634"/>
    </source>
</evidence>
<name>A0A1H9CMZ8_9RHOB</name>
<dbReference type="Pfam" id="PF03372">
    <property type="entry name" value="Exo_endo_phos"/>
    <property type="match status" value="1"/>
</dbReference>
<dbReference type="GO" id="GO:0004527">
    <property type="term" value="F:exonuclease activity"/>
    <property type="evidence" value="ECO:0007669"/>
    <property type="project" value="UniProtKB-KW"/>
</dbReference>
<dbReference type="AlphaFoldDB" id="A0A1H9CMZ8"/>
<dbReference type="Gene3D" id="3.60.10.10">
    <property type="entry name" value="Endonuclease/exonuclease/phosphatase"/>
    <property type="match status" value="1"/>
</dbReference>